<feature type="domain" description="Beta-lactamase hydrolase-like protein phosphatase-like" evidence="1">
    <location>
        <begin position="11"/>
        <end position="118"/>
    </location>
</feature>
<dbReference type="Pfam" id="PF04273">
    <property type="entry name" value="BLH_phosphatase"/>
    <property type="match status" value="1"/>
</dbReference>
<dbReference type="EMBL" id="VYQE01000006">
    <property type="protein sequence ID" value="KAA9005622.1"/>
    <property type="molecule type" value="Genomic_DNA"/>
</dbReference>
<dbReference type="Gene3D" id="3.90.190.10">
    <property type="entry name" value="Protein tyrosine phosphatase superfamily"/>
    <property type="match status" value="1"/>
</dbReference>
<reference evidence="2 3" key="1">
    <citation type="submission" date="2019-09" db="EMBL/GenBank/DDBJ databases">
        <authorList>
            <person name="Park J.-S."/>
            <person name="Choi H.-J."/>
        </authorList>
    </citation>
    <scope>NUCLEOTIDE SEQUENCE [LARGE SCALE GENOMIC DNA]</scope>
    <source>
        <strain evidence="2 3">176SS1-4</strain>
    </source>
</reference>
<comment type="caution">
    <text evidence="2">The sequence shown here is derived from an EMBL/GenBank/DDBJ whole genome shotgun (WGS) entry which is preliminary data.</text>
</comment>
<protein>
    <submittedName>
        <fullName evidence="2">TIGR01244 family phosphatase</fullName>
    </submittedName>
</protein>
<gene>
    <name evidence="2" type="ORF">F3S47_17105</name>
</gene>
<dbReference type="GO" id="GO:0016787">
    <property type="term" value="F:hydrolase activity"/>
    <property type="evidence" value="ECO:0007669"/>
    <property type="project" value="InterPro"/>
</dbReference>
<dbReference type="NCBIfam" id="TIGR01244">
    <property type="entry name" value="TIGR01244 family sulfur transferase"/>
    <property type="match status" value="1"/>
</dbReference>
<organism evidence="2 3">
    <name type="scientific">Histidinibacterium aquaticum</name>
    <dbReference type="NCBI Taxonomy" id="2613962"/>
    <lineage>
        <taxon>Bacteria</taxon>
        <taxon>Pseudomonadati</taxon>
        <taxon>Pseudomonadota</taxon>
        <taxon>Alphaproteobacteria</taxon>
        <taxon>Rhodobacterales</taxon>
        <taxon>Paracoccaceae</taxon>
        <taxon>Histidinibacterium</taxon>
    </lineage>
</organism>
<evidence type="ECO:0000313" key="2">
    <source>
        <dbReference type="EMBL" id="KAA9005622.1"/>
    </source>
</evidence>
<dbReference type="CDD" id="cd14503">
    <property type="entry name" value="PTP-bact"/>
    <property type="match status" value="1"/>
</dbReference>
<dbReference type="SUPFAM" id="SSF52799">
    <property type="entry name" value="(Phosphotyrosine protein) phosphatases II"/>
    <property type="match status" value="1"/>
</dbReference>
<dbReference type="InterPro" id="IPR029021">
    <property type="entry name" value="Prot-tyrosine_phosphatase-like"/>
</dbReference>
<keyword evidence="3" id="KW-1185">Reference proteome</keyword>
<dbReference type="InterPro" id="IPR005939">
    <property type="entry name" value="BLH_phosphatase-like"/>
</dbReference>
<dbReference type="AlphaFoldDB" id="A0A5J5GCT6"/>
<proteinExistence type="predicted"/>
<accession>A0A5J5GCT6</accession>
<evidence type="ECO:0000259" key="1">
    <source>
        <dbReference type="Pfam" id="PF04273"/>
    </source>
</evidence>
<evidence type="ECO:0000313" key="3">
    <source>
        <dbReference type="Proteomes" id="UP000326554"/>
    </source>
</evidence>
<name>A0A5J5GCT6_9RHOB</name>
<dbReference type="Proteomes" id="UP000326554">
    <property type="component" value="Unassembled WGS sequence"/>
</dbReference>
<sequence>MPRNTGKKDRDVKPITETYAVSPQISPDDIAGIKAAGYTTVICNRPDAEVPPGQQAADLRAAAEAAGLTFVENPFSHAAFGMELVDRQMEALEAAEGPVFAYCASGNRCTVLWALGQVREGAVSPDEAIGTAAQQGYDLSGLRPQLEAVAPA</sequence>